<keyword evidence="3 6" id="KW-1133">Transmembrane helix</keyword>
<dbReference type="AlphaFoldDB" id="A0A8H5FKR9"/>
<dbReference type="EMBL" id="JAACJK010000005">
    <property type="protein sequence ID" value="KAF5339973.1"/>
    <property type="molecule type" value="Genomic_DNA"/>
</dbReference>
<name>A0A8H5FKR9_9AGAR</name>
<feature type="compositionally biased region" description="Gly residues" evidence="5">
    <location>
        <begin position="236"/>
        <end position="246"/>
    </location>
</feature>
<dbReference type="GO" id="GO:0071944">
    <property type="term" value="C:cell periphery"/>
    <property type="evidence" value="ECO:0007669"/>
    <property type="project" value="UniProtKB-ARBA"/>
</dbReference>
<dbReference type="PANTHER" id="PTHR15549">
    <property type="entry name" value="PAIRED IMMUNOGLOBULIN-LIKE TYPE 2 RECEPTOR"/>
    <property type="match status" value="1"/>
</dbReference>
<dbReference type="InterPro" id="IPR051694">
    <property type="entry name" value="Immunoregulatory_rcpt-like"/>
</dbReference>
<feature type="transmembrane region" description="Helical" evidence="6">
    <location>
        <begin position="41"/>
        <end position="66"/>
    </location>
</feature>
<dbReference type="PANTHER" id="PTHR15549:SF26">
    <property type="entry name" value="AXIAL BUDDING PATTERN PROTEIN 2-RELATED"/>
    <property type="match status" value="1"/>
</dbReference>
<evidence type="ECO:0000256" key="4">
    <source>
        <dbReference type="ARBA" id="ARBA00023136"/>
    </source>
</evidence>
<evidence type="ECO:0000256" key="5">
    <source>
        <dbReference type="SAM" id="MobiDB-lite"/>
    </source>
</evidence>
<dbReference type="Proteomes" id="UP000541558">
    <property type="component" value="Unassembled WGS sequence"/>
</dbReference>
<keyword evidence="4 6" id="KW-0472">Membrane</keyword>
<evidence type="ECO:0000313" key="7">
    <source>
        <dbReference type="EMBL" id="KAF5339973.1"/>
    </source>
</evidence>
<evidence type="ECO:0000256" key="1">
    <source>
        <dbReference type="ARBA" id="ARBA00004167"/>
    </source>
</evidence>
<comment type="subcellular location">
    <subcellularLocation>
        <location evidence="1">Membrane</location>
        <topology evidence="1">Single-pass membrane protein</topology>
    </subcellularLocation>
</comment>
<feature type="compositionally biased region" description="Polar residues" evidence="5">
    <location>
        <begin position="293"/>
        <end position="302"/>
    </location>
</feature>
<protein>
    <submittedName>
        <fullName evidence="7">Uncharacterized protein</fullName>
    </submittedName>
</protein>
<reference evidence="7 8" key="1">
    <citation type="journal article" date="2020" name="ISME J.">
        <title>Uncovering the hidden diversity of litter-decomposition mechanisms in mushroom-forming fungi.</title>
        <authorList>
            <person name="Floudas D."/>
            <person name="Bentzer J."/>
            <person name="Ahren D."/>
            <person name="Johansson T."/>
            <person name="Persson P."/>
            <person name="Tunlid A."/>
        </authorList>
    </citation>
    <scope>NUCLEOTIDE SEQUENCE [LARGE SCALE GENOMIC DNA]</scope>
    <source>
        <strain evidence="7 8">CBS 175.51</strain>
    </source>
</reference>
<organism evidence="7 8">
    <name type="scientific">Ephemerocybe angulata</name>
    <dbReference type="NCBI Taxonomy" id="980116"/>
    <lineage>
        <taxon>Eukaryota</taxon>
        <taxon>Fungi</taxon>
        <taxon>Dikarya</taxon>
        <taxon>Basidiomycota</taxon>
        <taxon>Agaricomycotina</taxon>
        <taxon>Agaricomycetes</taxon>
        <taxon>Agaricomycetidae</taxon>
        <taxon>Agaricales</taxon>
        <taxon>Agaricineae</taxon>
        <taxon>Psathyrellaceae</taxon>
        <taxon>Ephemerocybe</taxon>
    </lineage>
</organism>
<sequence>MPVTSNGQQYTTYVEVTTVIAPGTVVTKHADPTSAKKGTNVGAIVGGVVGGIGGLLLLILLLWFLLRRRRKAQLDEHFDGNFDPDRVAAASTGVNHHASPPHSGALTHNKRNSSILEGGIDNAGTNMSQVGLVVGGVAGGAYPAAPYPASTTTSSIYPPTSSASPPPQSHHLPAMSLSSQGHNGSYAPYGAAGGPYQDMGGMSSNSNVPLGPAAYYGRNEKQVLSPPGEQPQQPSGAGGYYPGGFGMQHQQQQPGTPTTMSSGYYNPYVGRAMSPETAPSEVSSSAAGLAYNHTGTNPSVAQSAKEREARAKAGGAHVMNPTEEEEGTSGRANRGSVVQHRDGGRLEEEGEAPSEIPPSYDSIAH</sequence>
<proteinExistence type="predicted"/>
<feature type="compositionally biased region" description="Low complexity" evidence="5">
    <location>
        <begin position="247"/>
        <end position="259"/>
    </location>
</feature>
<gene>
    <name evidence="7" type="ORF">D9611_012437</name>
</gene>
<dbReference type="OrthoDB" id="3263231at2759"/>
<evidence type="ECO:0000256" key="2">
    <source>
        <dbReference type="ARBA" id="ARBA00022692"/>
    </source>
</evidence>
<dbReference type="GO" id="GO:0016020">
    <property type="term" value="C:membrane"/>
    <property type="evidence" value="ECO:0007669"/>
    <property type="project" value="UniProtKB-SubCell"/>
</dbReference>
<keyword evidence="2 6" id="KW-0812">Transmembrane</keyword>
<keyword evidence="8" id="KW-1185">Reference proteome</keyword>
<feature type="compositionally biased region" description="Low complexity" evidence="5">
    <location>
        <begin position="148"/>
        <end position="163"/>
    </location>
</feature>
<feature type="region of interest" description="Disordered" evidence="5">
    <location>
        <begin position="148"/>
        <end position="181"/>
    </location>
</feature>
<evidence type="ECO:0000256" key="6">
    <source>
        <dbReference type="SAM" id="Phobius"/>
    </source>
</evidence>
<comment type="caution">
    <text evidence="7">The sequence shown here is derived from an EMBL/GenBank/DDBJ whole genome shotgun (WGS) entry which is preliminary data.</text>
</comment>
<evidence type="ECO:0000313" key="8">
    <source>
        <dbReference type="Proteomes" id="UP000541558"/>
    </source>
</evidence>
<feature type="region of interest" description="Disordered" evidence="5">
    <location>
        <begin position="221"/>
        <end position="263"/>
    </location>
</feature>
<feature type="region of interest" description="Disordered" evidence="5">
    <location>
        <begin position="275"/>
        <end position="365"/>
    </location>
</feature>
<evidence type="ECO:0000256" key="3">
    <source>
        <dbReference type="ARBA" id="ARBA00022989"/>
    </source>
</evidence>
<accession>A0A8H5FKR9</accession>
<feature type="compositionally biased region" description="Low complexity" evidence="5">
    <location>
        <begin position="226"/>
        <end position="235"/>
    </location>
</feature>